<comment type="similarity">
    <text evidence="1">Belongs to the LysR transcriptional regulatory family.</text>
</comment>
<dbReference type="RefSeq" id="WP_259036265.1">
    <property type="nucleotide sequence ID" value="NZ_JAJISC010000004.1"/>
</dbReference>
<dbReference type="SUPFAM" id="SSF53850">
    <property type="entry name" value="Periplasmic binding protein-like II"/>
    <property type="match status" value="1"/>
</dbReference>
<protein>
    <submittedName>
        <fullName evidence="6">LysR family transcriptional regulator</fullName>
    </submittedName>
</protein>
<dbReference type="InterPro" id="IPR036388">
    <property type="entry name" value="WH-like_DNA-bd_sf"/>
</dbReference>
<evidence type="ECO:0000256" key="4">
    <source>
        <dbReference type="ARBA" id="ARBA00023163"/>
    </source>
</evidence>
<comment type="caution">
    <text evidence="6">The sequence shown here is derived from an EMBL/GenBank/DDBJ whole genome shotgun (WGS) entry which is preliminary data.</text>
</comment>
<dbReference type="Proteomes" id="UP001165542">
    <property type="component" value="Unassembled WGS sequence"/>
</dbReference>
<dbReference type="InterPro" id="IPR036390">
    <property type="entry name" value="WH_DNA-bd_sf"/>
</dbReference>
<name>A0ABT2EDU8_9GAMM</name>
<evidence type="ECO:0000313" key="6">
    <source>
        <dbReference type="EMBL" id="MCS2609766.1"/>
    </source>
</evidence>
<accession>A0ABT2EDU8</accession>
<evidence type="ECO:0000256" key="3">
    <source>
        <dbReference type="ARBA" id="ARBA00023125"/>
    </source>
</evidence>
<dbReference type="PRINTS" id="PR00039">
    <property type="entry name" value="HTHLYSR"/>
</dbReference>
<dbReference type="Pfam" id="PF00126">
    <property type="entry name" value="HTH_1"/>
    <property type="match status" value="1"/>
</dbReference>
<dbReference type="SUPFAM" id="SSF46785">
    <property type="entry name" value="Winged helix' DNA-binding domain"/>
    <property type="match status" value="1"/>
</dbReference>
<dbReference type="Gene3D" id="3.40.190.10">
    <property type="entry name" value="Periplasmic binding protein-like II"/>
    <property type="match status" value="2"/>
</dbReference>
<dbReference type="PROSITE" id="PS50931">
    <property type="entry name" value="HTH_LYSR"/>
    <property type="match status" value="1"/>
</dbReference>
<keyword evidence="7" id="KW-1185">Reference proteome</keyword>
<proteinExistence type="inferred from homology"/>
<evidence type="ECO:0000259" key="5">
    <source>
        <dbReference type="PROSITE" id="PS50931"/>
    </source>
</evidence>
<dbReference type="CDD" id="cd08414">
    <property type="entry name" value="PBP2_LTTR_aromatics_like"/>
    <property type="match status" value="1"/>
</dbReference>
<keyword evidence="4" id="KW-0804">Transcription</keyword>
<sequence length="296" mass="33022">MIETRLLKSFICVAEELHFGRAALRLHIAQPALTRQIKQLEEKLGVVLLERTQRKVILTSAGRHFYTRACQIIADIHYAASEVKRVNAGEAGLLSVGFIHSSTYGITPKVLRLFRDRYPEVELDLSEMTIADQIAGLQAEKLDVGILRPPISDIRLQTHTLCDETFILAVPASHPLAEHGIVALEKLKEERFILFSQHMSPLFYSRIIAMCERAGFVPRVAQQATQIHTVMGLISANMGISIVPSVARNLNMPEVSCLEIENAPPPVQVALAWRRSDESSILRAFRECAASLFPSH</sequence>
<evidence type="ECO:0000256" key="1">
    <source>
        <dbReference type="ARBA" id="ARBA00009437"/>
    </source>
</evidence>
<dbReference type="PANTHER" id="PTHR30346">
    <property type="entry name" value="TRANSCRIPTIONAL DUAL REGULATOR HCAR-RELATED"/>
    <property type="match status" value="1"/>
</dbReference>
<dbReference type="Gene3D" id="1.10.10.10">
    <property type="entry name" value="Winged helix-like DNA-binding domain superfamily/Winged helix DNA-binding domain"/>
    <property type="match status" value="1"/>
</dbReference>
<evidence type="ECO:0000313" key="7">
    <source>
        <dbReference type="Proteomes" id="UP001165542"/>
    </source>
</evidence>
<organism evidence="6 7">
    <name type="scientific">Halomonas dongshanensis</name>
    <dbReference type="NCBI Taxonomy" id="2890835"/>
    <lineage>
        <taxon>Bacteria</taxon>
        <taxon>Pseudomonadati</taxon>
        <taxon>Pseudomonadota</taxon>
        <taxon>Gammaproteobacteria</taxon>
        <taxon>Oceanospirillales</taxon>
        <taxon>Halomonadaceae</taxon>
        <taxon>Halomonas</taxon>
    </lineage>
</organism>
<gene>
    <name evidence="6" type="ORF">LLY24_10605</name>
</gene>
<dbReference type="InterPro" id="IPR000847">
    <property type="entry name" value="LysR_HTH_N"/>
</dbReference>
<keyword evidence="2" id="KW-0805">Transcription regulation</keyword>
<dbReference type="InterPro" id="IPR005119">
    <property type="entry name" value="LysR_subst-bd"/>
</dbReference>
<keyword evidence="3" id="KW-0238">DNA-binding</keyword>
<evidence type="ECO:0000256" key="2">
    <source>
        <dbReference type="ARBA" id="ARBA00023015"/>
    </source>
</evidence>
<feature type="domain" description="HTH lysR-type" evidence="5">
    <location>
        <begin position="2"/>
        <end position="59"/>
    </location>
</feature>
<dbReference type="PANTHER" id="PTHR30346:SF0">
    <property type="entry name" value="HCA OPERON TRANSCRIPTIONAL ACTIVATOR HCAR"/>
    <property type="match status" value="1"/>
</dbReference>
<dbReference type="Pfam" id="PF03466">
    <property type="entry name" value="LysR_substrate"/>
    <property type="match status" value="1"/>
</dbReference>
<dbReference type="EMBL" id="JAJISC010000004">
    <property type="protein sequence ID" value="MCS2609766.1"/>
    <property type="molecule type" value="Genomic_DNA"/>
</dbReference>
<reference evidence="6" key="1">
    <citation type="submission" date="2021-11" db="EMBL/GenBank/DDBJ databases">
        <title>Halomonas sp., isolated from a coastal aquaculture zone in Dongshan Bay.</title>
        <authorList>
            <person name="Lin W."/>
        </authorList>
    </citation>
    <scope>NUCLEOTIDE SEQUENCE</scope>
    <source>
        <strain evidence="6">Yzlin-01</strain>
    </source>
</reference>